<name>A0ABR1ISG0_9AGAR</name>
<evidence type="ECO:0000313" key="3">
    <source>
        <dbReference type="Proteomes" id="UP001498398"/>
    </source>
</evidence>
<feature type="region of interest" description="Disordered" evidence="1">
    <location>
        <begin position="1"/>
        <end position="58"/>
    </location>
</feature>
<keyword evidence="3" id="KW-1185">Reference proteome</keyword>
<feature type="compositionally biased region" description="Basic and acidic residues" evidence="1">
    <location>
        <begin position="26"/>
        <end position="37"/>
    </location>
</feature>
<comment type="caution">
    <text evidence="2">The sequence shown here is derived from an EMBL/GenBank/DDBJ whole genome shotgun (WGS) entry which is preliminary data.</text>
</comment>
<feature type="compositionally biased region" description="Low complexity" evidence="1">
    <location>
        <begin position="454"/>
        <end position="486"/>
    </location>
</feature>
<evidence type="ECO:0000313" key="2">
    <source>
        <dbReference type="EMBL" id="KAK7437220.1"/>
    </source>
</evidence>
<gene>
    <name evidence="2" type="ORF">VKT23_018662</name>
</gene>
<accession>A0ABR1ISG0</accession>
<dbReference type="Proteomes" id="UP001498398">
    <property type="component" value="Unassembled WGS sequence"/>
</dbReference>
<feature type="compositionally biased region" description="Acidic residues" evidence="1">
    <location>
        <begin position="40"/>
        <end position="52"/>
    </location>
</feature>
<evidence type="ECO:0000256" key="1">
    <source>
        <dbReference type="SAM" id="MobiDB-lite"/>
    </source>
</evidence>
<dbReference type="InterPro" id="IPR046521">
    <property type="entry name" value="DUF6698"/>
</dbReference>
<dbReference type="EMBL" id="JBANRG010000087">
    <property type="protein sequence ID" value="KAK7437220.1"/>
    <property type="molecule type" value="Genomic_DNA"/>
</dbReference>
<dbReference type="Pfam" id="PF20414">
    <property type="entry name" value="DUF6698"/>
    <property type="match status" value="1"/>
</dbReference>
<protein>
    <submittedName>
        <fullName evidence="2">Uncharacterized protein</fullName>
    </submittedName>
</protein>
<reference evidence="2 3" key="1">
    <citation type="submission" date="2024-01" db="EMBL/GenBank/DDBJ databases">
        <title>A draft genome for the cacao thread blight pathogen Marasmiellus scandens.</title>
        <authorList>
            <person name="Baruah I.K."/>
            <person name="Leung J."/>
            <person name="Bukari Y."/>
            <person name="Amoako-Attah I."/>
            <person name="Meinhardt L.W."/>
            <person name="Bailey B.A."/>
            <person name="Cohen S.P."/>
        </authorList>
    </citation>
    <scope>NUCLEOTIDE SEQUENCE [LARGE SCALE GENOMIC DNA]</scope>
    <source>
        <strain evidence="2 3">GH-19</strain>
    </source>
</reference>
<feature type="region of interest" description="Disordered" evidence="1">
    <location>
        <begin position="438"/>
        <end position="492"/>
    </location>
</feature>
<feature type="compositionally biased region" description="Basic residues" evidence="1">
    <location>
        <begin position="1"/>
        <end position="10"/>
    </location>
</feature>
<organism evidence="2 3">
    <name type="scientific">Marasmiellus scandens</name>
    <dbReference type="NCBI Taxonomy" id="2682957"/>
    <lineage>
        <taxon>Eukaryota</taxon>
        <taxon>Fungi</taxon>
        <taxon>Dikarya</taxon>
        <taxon>Basidiomycota</taxon>
        <taxon>Agaricomycotina</taxon>
        <taxon>Agaricomycetes</taxon>
        <taxon>Agaricomycetidae</taxon>
        <taxon>Agaricales</taxon>
        <taxon>Marasmiineae</taxon>
        <taxon>Omphalotaceae</taxon>
        <taxon>Marasmiellus</taxon>
    </lineage>
</organism>
<proteinExistence type="predicted"/>
<sequence>MPSSKKKTVSKAKPDKPTKRTSKSKQRVDSDRSDHSSGSDSEDPSTDAEDIETVGKKRPKAMLITSQLKAVKKPRVTGLQRMLGLDGFKRMARWLATSHSPSISWINVFAAGLERDEIIEKGSLGVVPEDEEERKELLYLYDTLREALPQFDEDIQRVLEDESFNLLISRMNESSSDAVTQDVRKLKDAILPWLPDVLKRDLDPPIEPDTDKEKTRGFYHPDIGRLLCTPIKLPIYDKDPKKFCRQARENELEDGPITGSHFPAVFYGDLGEQASAGEDFVFFDLLYGWLLILTWVHIFLGRGNAAKFRQKMAGLNDVNGDSSMFKVHSNCKAYRYGLTSVTYRTIAYASFILRHTLSATDDRRIEEGGVVKLHAFNAVVALFENKQFMNEEWIEQVLSDWQMQVNWMLPNKKQPELMDEDDQNSSLNQIARILEKRRKAKAAATDPSSDAPVASDNGDASGSASPPPSTSSTPESEPSAGAAESPQLSQQPLKTVTNTISTPSTSTSDVSQPSLSSSAITVEPSAATNVWTLLQWRLNLLSHLPLLSLTLL</sequence>